<feature type="region of interest" description="Disordered" evidence="1">
    <location>
        <begin position="90"/>
        <end position="109"/>
    </location>
</feature>
<dbReference type="InterPro" id="IPR042099">
    <property type="entry name" value="ANL_N_sf"/>
</dbReference>
<evidence type="ECO:0000259" key="2">
    <source>
        <dbReference type="Pfam" id="PF00501"/>
    </source>
</evidence>
<dbReference type="EMBL" id="BAAALM010000016">
    <property type="protein sequence ID" value="GAA1216980.1"/>
    <property type="molecule type" value="Genomic_DNA"/>
</dbReference>
<dbReference type="RefSeq" id="WP_253855514.1">
    <property type="nucleotide sequence ID" value="NZ_BAAALM010000016.1"/>
</dbReference>
<dbReference type="SUPFAM" id="SSF56801">
    <property type="entry name" value="Acetyl-CoA synthetase-like"/>
    <property type="match status" value="1"/>
</dbReference>
<dbReference type="Pfam" id="PF00501">
    <property type="entry name" value="AMP-binding"/>
    <property type="match status" value="1"/>
</dbReference>
<dbReference type="Gene3D" id="3.40.50.12780">
    <property type="entry name" value="N-terminal domain of ligase-like"/>
    <property type="match status" value="1"/>
</dbReference>
<comment type="caution">
    <text evidence="3">The sequence shown here is derived from an EMBL/GenBank/DDBJ whole genome shotgun (WGS) entry which is preliminary data.</text>
</comment>
<keyword evidence="4" id="KW-1185">Reference proteome</keyword>
<sequence>MGNNEPWLSRIVDSLDRSRAGLLTEHGRLPWPELVARARRTAAELSELPRGVVLAPDSGPGALVAVLAAGLAEPARSWVIGDPVQWGSAPASPTAAPVSAHPRATPPPDVDGVTYATATSGTTGQPRLLFGRPETLADTVDLYVTGIPEYAEAELFAACTASEFATDLATVLHRIVLPAVVLGRDLMLFRPHQWHAAAAALDGRPAVCLTPPPLALLGSRAASARHNYSGVRFVPEGGGLTTERAERVAAGFAGCSFLTLFGTTETGVLTVTREVRDDDYIGEPLPGKPVWLSDPGDDGERNHGVGTMWTAGPDTRIATTDGLLSRSAEGAVGSGYLARPGADGGFVLAGKADERVDVDGVSIDPGDLLASLRDIRGLVDASVSVDRSGPAGRITIVAVGDVTEGQIRRRLAARTAALVPHEVVCHPAQELSHSQRGKVLR</sequence>
<evidence type="ECO:0000313" key="3">
    <source>
        <dbReference type="EMBL" id="GAA1216980.1"/>
    </source>
</evidence>
<protein>
    <recommendedName>
        <fullName evidence="2">AMP-dependent synthetase/ligase domain-containing protein</fullName>
    </recommendedName>
</protein>
<dbReference type="Proteomes" id="UP001500467">
    <property type="component" value="Unassembled WGS sequence"/>
</dbReference>
<organism evidence="3 4">
    <name type="scientific">Prauserella alba</name>
    <dbReference type="NCBI Taxonomy" id="176898"/>
    <lineage>
        <taxon>Bacteria</taxon>
        <taxon>Bacillati</taxon>
        <taxon>Actinomycetota</taxon>
        <taxon>Actinomycetes</taxon>
        <taxon>Pseudonocardiales</taxon>
        <taxon>Pseudonocardiaceae</taxon>
        <taxon>Prauserella</taxon>
    </lineage>
</organism>
<gene>
    <name evidence="3" type="ORF">GCM10009675_44150</name>
</gene>
<feature type="domain" description="AMP-dependent synthetase/ligase" evidence="2">
    <location>
        <begin position="94"/>
        <end position="313"/>
    </location>
</feature>
<evidence type="ECO:0000313" key="4">
    <source>
        <dbReference type="Proteomes" id="UP001500467"/>
    </source>
</evidence>
<name>A0ABP4G866_9PSEU</name>
<dbReference type="InterPro" id="IPR000873">
    <property type="entry name" value="AMP-dep_synth/lig_dom"/>
</dbReference>
<evidence type="ECO:0000256" key="1">
    <source>
        <dbReference type="SAM" id="MobiDB-lite"/>
    </source>
</evidence>
<reference evidence="4" key="1">
    <citation type="journal article" date="2019" name="Int. J. Syst. Evol. Microbiol.">
        <title>The Global Catalogue of Microorganisms (GCM) 10K type strain sequencing project: providing services to taxonomists for standard genome sequencing and annotation.</title>
        <authorList>
            <consortium name="The Broad Institute Genomics Platform"/>
            <consortium name="The Broad Institute Genome Sequencing Center for Infectious Disease"/>
            <person name="Wu L."/>
            <person name="Ma J."/>
        </authorList>
    </citation>
    <scope>NUCLEOTIDE SEQUENCE [LARGE SCALE GENOMIC DNA]</scope>
    <source>
        <strain evidence="4">JCM 13022</strain>
    </source>
</reference>
<proteinExistence type="predicted"/>
<feature type="compositionally biased region" description="Low complexity" evidence="1">
    <location>
        <begin position="90"/>
        <end position="100"/>
    </location>
</feature>
<accession>A0ABP4G866</accession>